<dbReference type="PANTHER" id="PTHR43798:SF31">
    <property type="entry name" value="AB HYDROLASE SUPERFAMILY PROTEIN YCLE"/>
    <property type="match status" value="1"/>
</dbReference>
<evidence type="ECO:0000313" key="6">
    <source>
        <dbReference type="Proteomes" id="UP000011593"/>
    </source>
</evidence>
<dbReference type="GO" id="GO:0016787">
    <property type="term" value="F:hydrolase activity"/>
    <property type="evidence" value="ECO:0007669"/>
    <property type="project" value="UniProtKB-KW"/>
</dbReference>
<accession>L0JI66</accession>
<evidence type="ECO:0000256" key="1">
    <source>
        <dbReference type="ARBA" id="ARBA00022801"/>
    </source>
</evidence>
<dbReference type="Proteomes" id="UP000010843">
    <property type="component" value="Chromosome"/>
</dbReference>
<keyword evidence="3" id="KW-0808">Transferase</keyword>
<protein>
    <submittedName>
        <fullName evidence="4">Alpha/beta hydrolase fold protein</fullName>
    </submittedName>
    <submittedName>
        <fullName evidence="3">Hydrolase or acyltransferase of alpha/beta superfamily</fullName>
    </submittedName>
</protein>
<evidence type="ECO:0000313" key="5">
    <source>
        <dbReference type="Proteomes" id="UP000010843"/>
    </source>
</evidence>
<dbReference type="HOGENOM" id="CLU_020336_13_7_2"/>
<dbReference type="SUPFAM" id="SSF53474">
    <property type="entry name" value="alpha/beta-Hydrolases"/>
    <property type="match status" value="1"/>
</dbReference>
<keyword evidence="6" id="KW-1185">Reference proteome</keyword>
<keyword evidence="1 3" id="KW-0378">Hydrolase</keyword>
<dbReference type="PRINTS" id="PR00111">
    <property type="entry name" value="ABHYDROLASE"/>
</dbReference>
<dbReference type="EMBL" id="CP003372">
    <property type="protein sequence ID" value="AGB30538.1"/>
    <property type="molecule type" value="Genomic_DNA"/>
</dbReference>
<sequence>MQGFYTVGAHGERMRMNTVRRGSGEPLLLVHGLGGSWRTWTPVLESLAAEREVIAVDLPGHGETPPLPGESSVETLADAVGSFLAANDLEGVDAVGNSMGGRLVLELARRGDIGATVALDPGGFWEGWERYFFYATLAPSIRLVRLLQPVMGRLMNSAAGRTALLAQLSARPWALSPDVALAEMRTFADSPSFDELLYRLAFGPGQPGADDTPGPVVLGWGRKDRVTLPRQAKRAVERFPNARVYWFEDAGHYPHWDAPDEAARLILACTGETAERLRE</sequence>
<dbReference type="EMBL" id="AOIE01000041">
    <property type="protein sequence ID" value="ELY77308.1"/>
    <property type="molecule type" value="Genomic_DNA"/>
</dbReference>
<dbReference type="Pfam" id="PF12697">
    <property type="entry name" value="Abhydrolase_6"/>
    <property type="match status" value="1"/>
</dbReference>
<organism evidence="3 5">
    <name type="scientific">Natrinema pellirubrum (strain DSM 15624 / CIP 106293 / JCM 10476 / NCIMB 786 / 157)</name>
    <dbReference type="NCBI Taxonomy" id="797303"/>
    <lineage>
        <taxon>Archaea</taxon>
        <taxon>Methanobacteriati</taxon>
        <taxon>Methanobacteriota</taxon>
        <taxon>Stenosarchaea group</taxon>
        <taxon>Halobacteria</taxon>
        <taxon>Halobacteriales</taxon>
        <taxon>Natrialbaceae</taxon>
        <taxon>Natrinema</taxon>
    </lineage>
</organism>
<dbReference type="PANTHER" id="PTHR43798">
    <property type="entry name" value="MONOACYLGLYCEROL LIPASE"/>
    <property type="match status" value="1"/>
</dbReference>
<dbReference type="InterPro" id="IPR029058">
    <property type="entry name" value="AB_hydrolase_fold"/>
</dbReference>
<dbReference type="PATRIC" id="fig|797303.5.peg.1468"/>
<gene>
    <name evidence="3" type="ordered locus">Natpe_0613</name>
    <name evidence="4" type="ORF">C488_07257</name>
</gene>
<dbReference type="InterPro" id="IPR050266">
    <property type="entry name" value="AB_hydrolase_sf"/>
</dbReference>
<reference evidence="5" key="2">
    <citation type="submission" date="2012-02" db="EMBL/GenBank/DDBJ databases">
        <title>Complete sequence of chromosome of Natrinema pellirubrum DSM 15624.</title>
        <authorList>
            <person name="Lucas S."/>
            <person name="Han J."/>
            <person name="Lapidus A."/>
            <person name="Cheng J.-F."/>
            <person name="Goodwin L."/>
            <person name="Pitluck S."/>
            <person name="Peters L."/>
            <person name="Teshima H."/>
            <person name="Detter J.C."/>
            <person name="Han C."/>
            <person name="Tapia R."/>
            <person name="Land M."/>
            <person name="Hauser L."/>
            <person name="Kyrpides N."/>
            <person name="Ivanova N."/>
            <person name="Pagani I."/>
            <person name="Sproer C."/>
            <person name="Anderson I."/>
            <person name="Woyke T."/>
        </authorList>
    </citation>
    <scope>NUCLEOTIDE SEQUENCE [LARGE SCALE GENOMIC DNA]</scope>
    <source>
        <strain evidence="5">DSM 15624 / JCM 10476 / NCIMB 786</strain>
    </source>
</reference>
<proteinExistence type="predicted"/>
<dbReference type="GO" id="GO:0016746">
    <property type="term" value="F:acyltransferase activity"/>
    <property type="evidence" value="ECO:0007669"/>
    <property type="project" value="UniProtKB-KW"/>
</dbReference>
<dbReference type="InterPro" id="IPR000073">
    <property type="entry name" value="AB_hydrolase_1"/>
</dbReference>
<reference evidence="3" key="1">
    <citation type="submission" date="2012-02" db="EMBL/GenBank/DDBJ databases">
        <title>Complete sequence of chromosome of Natrinema pellirubrum DSM 15624.</title>
        <authorList>
            <consortium name="US DOE Joint Genome Institute"/>
            <person name="Lucas S."/>
            <person name="Han J."/>
            <person name="Lapidus A."/>
            <person name="Cheng J.-F."/>
            <person name="Goodwin L."/>
            <person name="Pitluck S."/>
            <person name="Peters L."/>
            <person name="Teshima H."/>
            <person name="Detter J.C."/>
            <person name="Han C."/>
            <person name="Tapia R."/>
            <person name="Land M."/>
            <person name="Hauser L."/>
            <person name="Kyrpides N."/>
            <person name="Ivanova N."/>
            <person name="Pagani I."/>
            <person name="Sproer C."/>
            <person name="Anderson I."/>
            <person name="Woyke T."/>
        </authorList>
    </citation>
    <scope>NUCLEOTIDE SEQUENCE</scope>
    <source>
        <strain evidence="3">DSM 15624</strain>
    </source>
</reference>
<feature type="domain" description="AB hydrolase-1" evidence="2">
    <location>
        <begin position="27"/>
        <end position="264"/>
    </location>
</feature>
<name>L0JI66_NATP1</name>
<evidence type="ECO:0000313" key="3">
    <source>
        <dbReference type="EMBL" id="AGB30538.1"/>
    </source>
</evidence>
<dbReference type="eggNOG" id="arCOG01648">
    <property type="taxonomic scope" value="Archaea"/>
</dbReference>
<dbReference type="STRING" id="797303.Natpe_0613"/>
<dbReference type="Gene3D" id="3.40.50.1820">
    <property type="entry name" value="alpha/beta hydrolase"/>
    <property type="match status" value="1"/>
</dbReference>
<dbReference type="KEGG" id="npe:Natpe_0613"/>
<keyword evidence="3" id="KW-0012">Acyltransferase</keyword>
<evidence type="ECO:0000259" key="2">
    <source>
        <dbReference type="Pfam" id="PF12697"/>
    </source>
</evidence>
<reference evidence="4 6" key="3">
    <citation type="journal article" date="2014" name="PLoS Genet.">
        <title>Phylogenetically driven sequencing of extremely halophilic archaea reveals strategies for static and dynamic osmo-response.</title>
        <authorList>
            <person name="Becker E.A."/>
            <person name="Seitzer P.M."/>
            <person name="Tritt A."/>
            <person name="Larsen D."/>
            <person name="Krusor M."/>
            <person name="Yao A.I."/>
            <person name="Wu D."/>
            <person name="Madern D."/>
            <person name="Eisen J.A."/>
            <person name="Darling A.E."/>
            <person name="Facciotti M.T."/>
        </authorList>
    </citation>
    <scope>NUCLEOTIDE SEQUENCE [LARGE SCALE GENOMIC DNA]</scope>
    <source>
        <strain evidence="4 6">DSM 15624</strain>
    </source>
</reference>
<dbReference type="GO" id="GO:0016020">
    <property type="term" value="C:membrane"/>
    <property type="evidence" value="ECO:0007669"/>
    <property type="project" value="TreeGrafter"/>
</dbReference>
<dbReference type="Proteomes" id="UP000011593">
    <property type="component" value="Unassembled WGS sequence"/>
</dbReference>
<evidence type="ECO:0000313" key="4">
    <source>
        <dbReference type="EMBL" id="ELY77308.1"/>
    </source>
</evidence>
<dbReference type="AlphaFoldDB" id="L0JI66"/>